<evidence type="ECO:0000313" key="3">
    <source>
        <dbReference type="WBParaSite" id="ECPE_0001606801-mRNA-1"/>
    </source>
</evidence>
<evidence type="ECO:0000313" key="1">
    <source>
        <dbReference type="EMBL" id="VDP93300.1"/>
    </source>
</evidence>
<gene>
    <name evidence="1" type="ORF">ECPE_LOCUS16028</name>
</gene>
<dbReference type="SUPFAM" id="SSF48452">
    <property type="entry name" value="TPR-like"/>
    <property type="match status" value="1"/>
</dbReference>
<dbReference type="PANTHER" id="PTHR44395:SF1">
    <property type="entry name" value="PROTEIN O-MANNOSYL-TRANSFERASE TMTC3"/>
    <property type="match status" value="1"/>
</dbReference>
<dbReference type="AlphaFoldDB" id="A0A183B9Z3"/>
<dbReference type="WBParaSite" id="ECPE_0001606801-mRNA-1">
    <property type="protein sequence ID" value="ECPE_0001606801-mRNA-1"/>
    <property type="gene ID" value="ECPE_0001606801"/>
</dbReference>
<organism evidence="3">
    <name type="scientific">Echinostoma caproni</name>
    <dbReference type="NCBI Taxonomy" id="27848"/>
    <lineage>
        <taxon>Eukaryota</taxon>
        <taxon>Metazoa</taxon>
        <taxon>Spiralia</taxon>
        <taxon>Lophotrochozoa</taxon>
        <taxon>Platyhelminthes</taxon>
        <taxon>Trematoda</taxon>
        <taxon>Digenea</taxon>
        <taxon>Plagiorchiida</taxon>
        <taxon>Echinostomata</taxon>
        <taxon>Echinostomatoidea</taxon>
        <taxon>Echinostomatidae</taxon>
        <taxon>Echinostoma</taxon>
    </lineage>
</organism>
<dbReference type="Gene3D" id="1.25.40.10">
    <property type="entry name" value="Tetratricopeptide repeat domain"/>
    <property type="match status" value="1"/>
</dbReference>
<proteinExistence type="predicted"/>
<evidence type="ECO:0000313" key="2">
    <source>
        <dbReference type="Proteomes" id="UP000272942"/>
    </source>
</evidence>
<dbReference type="PANTHER" id="PTHR44395">
    <property type="match status" value="1"/>
</dbReference>
<dbReference type="Pfam" id="PF13181">
    <property type="entry name" value="TPR_8"/>
    <property type="match status" value="1"/>
</dbReference>
<dbReference type="InterPro" id="IPR011990">
    <property type="entry name" value="TPR-like_helical_dom_sf"/>
</dbReference>
<dbReference type="OrthoDB" id="66906at2759"/>
<accession>A0A183B9Z3</accession>
<dbReference type="Proteomes" id="UP000272942">
    <property type="component" value="Unassembled WGS sequence"/>
</dbReference>
<reference evidence="1 2" key="2">
    <citation type="submission" date="2018-11" db="EMBL/GenBank/DDBJ databases">
        <authorList>
            <consortium name="Pathogen Informatics"/>
        </authorList>
    </citation>
    <scope>NUCLEOTIDE SEQUENCE [LARGE SCALE GENOMIC DNA]</scope>
    <source>
        <strain evidence="1 2">Egypt</strain>
    </source>
</reference>
<sequence length="123" mass="13846">MATTLTETEDPVQRQEGMEILRSLVLKEYEPVKVHFALAMLETDNKQFESAVQHYRAVLQLFEKATVLAPTNVQAKHNLCVALADDGQLEASEKCLLSAIDLAPAEQYLHEHLAIVRKRMSLT</sequence>
<dbReference type="SMART" id="SM00028">
    <property type="entry name" value="TPR"/>
    <property type="match status" value="2"/>
</dbReference>
<keyword evidence="2" id="KW-1185">Reference proteome</keyword>
<protein>
    <submittedName>
        <fullName evidence="3">TPR_REGION domain-containing protein</fullName>
    </submittedName>
</protein>
<name>A0A183B9Z3_9TREM</name>
<dbReference type="InterPro" id="IPR019734">
    <property type="entry name" value="TPR_rpt"/>
</dbReference>
<reference evidence="3" key="1">
    <citation type="submission" date="2016-06" db="UniProtKB">
        <authorList>
            <consortium name="WormBaseParasite"/>
        </authorList>
    </citation>
    <scope>IDENTIFICATION</scope>
</reference>
<dbReference type="EMBL" id="UZAN01062685">
    <property type="protein sequence ID" value="VDP93300.1"/>
    <property type="molecule type" value="Genomic_DNA"/>
</dbReference>